<sequence length="164" mass="17909">MSKGTGNSKKAGKVWLVIIVVLMLAGVIGNVLDENPEFMGGNASGSRLAVLNTDSERLSDLDGIEAQEGYYYYKITIEYYNSGSQAASHYQLMGYFSGKGYDDIYESDRYDSGNPFEEAALGILPAGKSGSIERYIQVKDGVSSIKFEYFDSSSSGRKKTTINL</sequence>
<keyword evidence="3" id="KW-1185">Reference proteome</keyword>
<keyword evidence="1" id="KW-0812">Transmembrane</keyword>
<reference evidence="2 3" key="1">
    <citation type="submission" date="2018-05" db="EMBL/GenBank/DDBJ databases">
        <authorList>
            <person name="Goeker M."/>
            <person name="Huntemann M."/>
            <person name="Clum A."/>
            <person name="Pillay M."/>
            <person name="Palaniappan K."/>
            <person name="Varghese N."/>
            <person name="Mikhailova N."/>
            <person name="Stamatis D."/>
            <person name="Reddy T."/>
            <person name="Daum C."/>
            <person name="Shapiro N."/>
            <person name="Ivanova N."/>
            <person name="Kyrpides N."/>
            <person name="Woyke T."/>
        </authorList>
    </citation>
    <scope>NUCLEOTIDE SEQUENCE [LARGE SCALE GENOMIC DNA]</scope>
    <source>
        <strain evidence="2 3">DSM 26524</strain>
    </source>
</reference>
<proteinExistence type="predicted"/>
<keyword evidence="1" id="KW-1133">Transmembrane helix</keyword>
<dbReference type="EMBL" id="QGGY01000025">
    <property type="protein sequence ID" value="PWJ72014.1"/>
    <property type="molecule type" value="Genomic_DNA"/>
</dbReference>
<dbReference type="Proteomes" id="UP000245412">
    <property type="component" value="Unassembled WGS sequence"/>
</dbReference>
<evidence type="ECO:0000256" key="1">
    <source>
        <dbReference type="SAM" id="Phobius"/>
    </source>
</evidence>
<organism evidence="2 3">
    <name type="scientific">Murimonas intestini</name>
    <dbReference type="NCBI Taxonomy" id="1337051"/>
    <lineage>
        <taxon>Bacteria</taxon>
        <taxon>Bacillati</taxon>
        <taxon>Bacillota</taxon>
        <taxon>Clostridia</taxon>
        <taxon>Lachnospirales</taxon>
        <taxon>Lachnospiraceae</taxon>
        <taxon>Murimonas</taxon>
    </lineage>
</organism>
<evidence type="ECO:0000313" key="3">
    <source>
        <dbReference type="Proteomes" id="UP000245412"/>
    </source>
</evidence>
<evidence type="ECO:0000313" key="2">
    <source>
        <dbReference type="EMBL" id="PWJ72014.1"/>
    </source>
</evidence>
<comment type="caution">
    <text evidence="2">The sequence shown here is derived from an EMBL/GenBank/DDBJ whole genome shotgun (WGS) entry which is preliminary data.</text>
</comment>
<protein>
    <recommendedName>
        <fullName evidence="4">DUF4352 domain-containing protein</fullName>
    </recommendedName>
</protein>
<dbReference type="RefSeq" id="WP_109748818.1">
    <property type="nucleotide sequence ID" value="NZ_JANKBI010000001.1"/>
</dbReference>
<evidence type="ECO:0008006" key="4">
    <source>
        <dbReference type="Google" id="ProtNLM"/>
    </source>
</evidence>
<feature type="transmembrane region" description="Helical" evidence="1">
    <location>
        <begin position="12"/>
        <end position="32"/>
    </location>
</feature>
<dbReference type="AlphaFoldDB" id="A0AB73SXD7"/>
<keyword evidence="1" id="KW-0472">Membrane</keyword>
<name>A0AB73SXD7_9FIRM</name>
<gene>
    <name evidence="2" type="ORF">C7383_1259</name>
</gene>
<accession>A0AB73SXD7</accession>